<reference evidence="2 3" key="1">
    <citation type="submission" date="2024-02" db="EMBL/GenBank/DDBJ databases">
        <title>Discinaceae phylogenomics.</title>
        <authorList>
            <person name="Dirks A.C."/>
            <person name="James T.Y."/>
        </authorList>
    </citation>
    <scope>NUCLEOTIDE SEQUENCE [LARGE SCALE GENOMIC DNA]</scope>
    <source>
        <strain evidence="2 3">ACD0624</strain>
    </source>
</reference>
<name>A0ABR3G3X8_9PEZI</name>
<feature type="non-terminal residue" evidence="2">
    <location>
        <position position="295"/>
    </location>
</feature>
<proteinExistence type="predicted"/>
<evidence type="ECO:0000313" key="2">
    <source>
        <dbReference type="EMBL" id="KAL0630511.1"/>
    </source>
</evidence>
<organism evidence="2 3">
    <name type="scientific">Discina gigas</name>
    <dbReference type="NCBI Taxonomy" id="1032678"/>
    <lineage>
        <taxon>Eukaryota</taxon>
        <taxon>Fungi</taxon>
        <taxon>Dikarya</taxon>
        <taxon>Ascomycota</taxon>
        <taxon>Pezizomycotina</taxon>
        <taxon>Pezizomycetes</taxon>
        <taxon>Pezizales</taxon>
        <taxon>Discinaceae</taxon>
        <taxon>Discina</taxon>
    </lineage>
</organism>
<dbReference type="InterPro" id="IPR007560">
    <property type="entry name" value="Restrct_endonuc_IV_Mrr"/>
</dbReference>
<comment type="caution">
    <text evidence="2">The sequence shown here is derived from an EMBL/GenBank/DDBJ whole genome shotgun (WGS) entry which is preliminary data.</text>
</comment>
<accession>A0ABR3G3X8</accession>
<protein>
    <recommendedName>
        <fullName evidence="1">Restriction endonuclease type IV Mrr domain-containing protein</fullName>
    </recommendedName>
</protein>
<dbReference type="Proteomes" id="UP001447188">
    <property type="component" value="Unassembled WGS sequence"/>
</dbReference>
<dbReference type="InterPro" id="IPR011335">
    <property type="entry name" value="Restrct_endonuc-II-like"/>
</dbReference>
<feature type="domain" description="Restriction endonuclease type IV Mrr" evidence="1">
    <location>
        <begin position="48"/>
        <end position="150"/>
    </location>
</feature>
<evidence type="ECO:0000313" key="3">
    <source>
        <dbReference type="Proteomes" id="UP001447188"/>
    </source>
</evidence>
<dbReference type="SUPFAM" id="SSF52980">
    <property type="entry name" value="Restriction endonuclease-like"/>
    <property type="match status" value="1"/>
</dbReference>
<dbReference type="EMBL" id="JBBBZM010000572">
    <property type="protein sequence ID" value="KAL0630511.1"/>
    <property type="molecule type" value="Genomic_DNA"/>
</dbReference>
<dbReference type="Pfam" id="PF04471">
    <property type="entry name" value="Mrr_cat"/>
    <property type="match status" value="1"/>
</dbReference>
<gene>
    <name evidence="2" type="ORF">Q9L58_010644</name>
</gene>
<keyword evidence="3" id="KW-1185">Reference proteome</keyword>
<evidence type="ECO:0000259" key="1">
    <source>
        <dbReference type="Pfam" id="PF04471"/>
    </source>
</evidence>
<sequence>MNNDFRWAEFDGDARSKYLDAFEVMPSSTMTREPKTHEDLMDRYAAAERFLADLFRRHGYRVDREVRINGVRVDMVIESPDGIRSPVEVKWYRKPLPTQTVVEIIHMLETTAYGDNLVSPIIVSFSGFSQSAKAILQRKGNFRFWDESILREKASQHQDLRHRLENLITGEPTAPEERQPPSVAREADLLVGQLQEHILENNLTPSAYEKLCMQVFSHVFSPNLYGFKPQSETTDGANRYDFICRIKHGNSFWDAIRHDFRTKAIVFECKNYNEKITADQVYSTERYLFNGALRT</sequence>